<dbReference type="EMBL" id="CP104013">
    <property type="protein sequence ID" value="UYP45668.1"/>
    <property type="molecule type" value="Genomic_DNA"/>
</dbReference>
<dbReference type="SMART" id="SM00177">
    <property type="entry name" value="ARF"/>
    <property type="match status" value="1"/>
</dbReference>
<accession>A0ABY6HQ74</accession>
<evidence type="ECO:0000313" key="4">
    <source>
        <dbReference type="Proteomes" id="UP001208689"/>
    </source>
</evidence>
<evidence type="ECO:0000256" key="1">
    <source>
        <dbReference type="ARBA" id="ARBA00022741"/>
    </source>
</evidence>
<dbReference type="InterPro" id="IPR006689">
    <property type="entry name" value="Small_GTPase_ARF/SAR"/>
</dbReference>
<proteinExistence type="predicted"/>
<dbReference type="InterPro" id="IPR027417">
    <property type="entry name" value="P-loop_NTPase"/>
</dbReference>
<reference evidence="3" key="1">
    <citation type="submission" date="2022-09" db="EMBL/GenBank/DDBJ databases">
        <title>Actin cytoskeleton and complex cell architecture in an #Asgard archaeon.</title>
        <authorList>
            <person name="Ponce Toledo R.I."/>
            <person name="Schleper C."/>
            <person name="Rodrigues Oliveira T."/>
            <person name="Wollweber F."/>
            <person name="Xu J."/>
            <person name="Rittmann S."/>
            <person name="Klingl A."/>
            <person name="Pilhofer M."/>
        </authorList>
    </citation>
    <scope>NUCLEOTIDE SEQUENCE</scope>
    <source>
        <strain evidence="3">B-35</strain>
    </source>
</reference>
<dbReference type="Proteomes" id="UP001208689">
    <property type="component" value="Chromosome"/>
</dbReference>
<dbReference type="InterPro" id="IPR005225">
    <property type="entry name" value="Small_GTP-bd"/>
</dbReference>
<evidence type="ECO:0008006" key="5">
    <source>
        <dbReference type="Google" id="ProtNLM"/>
    </source>
</evidence>
<dbReference type="SUPFAM" id="SSF52540">
    <property type="entry name" value="P-loop containing nucleoside triphosphate hydrolases"/>
    <property type="match status" value="1"/>
</dbReference>
<dbReference type="PRINTS" id="PR00449">
    <property type="entry name" value="RASTRNSFRMNG"/>
</dbReference>
<evidence type="ECO:0000313" key="3">
    <source>
        <dbReference type="EMBL" id="UYP45668.1"/>
    </source>
</evidence>
<keyword evidence="1" id="KW-0547">Nucleotide-binding</keyword>
<dbReference type="SMART" id="SM00175">
    <property type="entry name" value="RAB"/>
    <property type="match status" value="1"/>
</dbReference>
<keyword evidence="2" id="KW-0342">GTP-binding</keyword>
<protein>
    <recommendedName>
        <fullName evidence="5">GTP-binding protein</fullName>
    </recommendedName>
</protein>
<organism evidence="3 4">
    <name type="scientific">Candidatus Lokiarchaeum ossiferum</name>
    <dbReference type="NCBI Taxonomy" id="2951803"/>
    <lineage>
        <taxon>Archaea</taxon>
        <taxon>Promethearchaeati</taxon>
        <taxon>Promethearchaeota</taxon>
        <taxon>Promethearchaeia</taxon>
        <taxon>Promethearchaeales</taxon>
        <taxon>Promethearchaeaceae</taxon>
        <taxon>Candidatus Lokiarchaeum</taxon>
    </lineage>
</organism>
<name>A0ABY6HQ74_9ARCH</name>
<evidence type="ECO:0000256" key="2">
    <source>
        <dbReference type="ARBA" id="ARBA00023134"/>
    </source>
</evidence>
<dbReference type="Pfam" id="PF00025">
    <property type="entry name" value="Arf"/>
    <property type="match status" value="1"/>
</dbReference>
<dbReference type="Gene3D" id="3.40.50.300">
    <property type="entry name" value="P-loop containing nucleotide triphosphate hydrolases"/>
    <property type="match status" value="1"/>
</dbReference>
<gene>
    <name evidence="3" type="ORF">NEF87_001953</name>
</gene>
<dbReference type="NCBIfam" id="TIGR00231">
    <property type="entry name" value="small_GTP"/>
    <property type="match status" value="1"/>
</dbReference>
<dbReference type="InterPro" id="IPR024156">
    <property type="entry name" value="Small_GTPase_ARF"/>
</dbReference>
<keyword evidence="4" id="KW-1185">Reference proteome</keyword>
<dbReference type="PANTHER" id="PTHR11711">
    <property type="entry name" value="ADP RIBOSYLATION FACTOR-RELATED"/>
    <property type="match status" value="1"/>
</dbReference>
<sequence length="154" mass="17262">MSAFKTCLIGESGVGKSTLSKMLRQQSVTDPRKPTIGVNIEKIPTKEGNMCLWDLAGQRRFRLMWNEFMRGSELTIVVTDSSTKNVMLTKDLIERHLNNSAAKIIAIANKQDLENRMNPGEIEAALGIPTFGMVGIQSENSEKLQQIIERNIRK</sequence>